<evidence type="ECO:0000256" key="1">
    <source>
        <dbReference type="SAM" id="MobiDB-lite"/>
    </source>
</evidence>
<sequence>MLHAEVAYTVMGVQHFGRNTRSGAVIRNVLKPRTKSCSSFISAAVNRNTLEGPKEQDNQRRPIGPPLP</sequence>
<name>A0A8T3CHA0_9TELE</name>
<dbReference type="EMBL" id="JAERUA010000023">
    <property type="protein sequence ID" value="KAI1883411.1"/>
    <property type="molecule type" value="Genomic_DNA"/>
</dbReference>
<dbReference type="Proteomes" id="UP000829720">
    <property type="component" value="Unassembled WGS sequence"/>
</dbReference>
<evidence type="ECO:0000313" key="2">
    <source>
        <dbReference type="EMBL" id="KAI1883411.1"/>
    </source>
</evidence>
<organism evidence="2 3">
    <name type="scientific">Albula goreensis</name>
    <dbReference type="NCBI Taxonomy" id="1534307"/>
    <lineage>
        <taxon>Eukaryota</taxon>
        <taxon>Metazoa</taxon>
        <taxon>Chordata</taxon>
        <taxon>Craniata</taxon>
        <taxon>Vertebrata</taxon>
        <taxon>Euteleostomi</taxon>
        <taxon>Actinopterygii</taxon>
        <taxon>Neopterygii</taxon>
        <taxon>Teleostei</taxon>
        <taxon>Albuliformes</taxon>
        <taxon>Albulidae</taxon>
        <taxon>Albula</taxon>
    </lineage>
</organism>
<protein>
    <submittedName>
        <fullName evidence="2">Uncharacterized protein</fullName>
    </submittedName>
</protein>
<dbReference type="AlphaFoldDB" id="A0A8T3CHA0"/>
<accession>A0A8T3CHA0</accession>
<feature type="region of interest" description="Disordered" evidence="1">
    <location>
        <begin position="48"/>
        <end position="68"/>
    </location>
</feature>
<reference evidence="2" key="1">
    <citation type="submission" date="2021-01" db="EMBL/GenBank/DDBJ databases">
        <authorList>
            <person name="Zahm M."/>
            <person name="Roques C."/>
            <person name="Cabau C."/>
            <person name="Klopp C."/>
            <person name="Donnadieu C."/>
            <person name="Jouanno E."/>
            <person name="Lampietro C."/>
            <person name="Louis A."/>
            <person name="Herpin A."/>
            <person name="Echchiki A."/>
            <person name="Berthelot C."/>
            <person name="Parey E."/>
            <person name="Roest-Crollius H."/>
            <person name="Braasch I."/>
            <person name="Postlethwait J."/>
            <person name="Bobe J."/>
            <person name="Montfort J."/>
            <person name="Bouchez O."/>
            <person name="Begum T."/>
            <person name="Mejri S."/>
            <person name="Adams A."/>
            <person name="Chen W.-J."/>
            <person name="Guiguen Y."/>
        </authorList>
    </citation>
    <scope>NUCLEOTIDE SEQUENCE</scope>
    <source>
        <tissue evidence="2">Blood</tissue>
    </source>
</reference>
<gene>
    <name evidence="2" type="ORF">AGOR_G00231160</name>
</gene>
<comment type="caution">
    <text evidence="2">The sequence shown here is derived from an EMBL/GenBank/DDBJ whole genome shotgun (WGS) entry which is preliminary data.</text>
</comment>
<keyword evidence="3" id="KW-1185">Reference proteome</keyword>
<proteinExistence type="predicted"/>
<evidence type="ECO:0000313" key="3">
    <source>
        <dbReference type="Proteomes" id="UP000829720"/>
    </source>
</evidence>